<dbReference type="SUPFAM" id="SSF53850">
    <property type="entry name" value="Periplasmic binding protein-like II"/>
    <property type="match status" value="1"/>
</dbReference>
<feature type="signal peptide" evidence="2">
    <location>
        <begin position="1"/>
        <end position="28"/>
    </location>
</feature>
<feature type="domain" description="Solute-binding protein family 5" evidence="3">
    <location>
        <begin position="140"/>
        <end position="640"/>
    </location>
</feature>
<dbReference type="Gene3D" id="3.90.76.10">
    <property type="entry name" value="Dipeptide-binding Protein, Domain 1"/>
    <property type="match status" value="1"/>
</dbReference>
<dbReference type="AlphaFoldDB" id="A0A8E2QVE0"/>
<dbReference type="Gene3D" id="3.40.190.10">
    <property type="entry name" value="Periplasmic binding protein-like II"/>
    <property type="match status" value="1"/>
</dbReference>
<comment type="caution">
    <text evidence="4">The sequence shown here is derived from an EMBL/GenBank/DDBJ whole genome shotgun (WGS) entry which is preliminary data.</text>
</comment>
<dbReference type="Gene3D" id="3.10.105.10">
    <property type="entry name" value="Dipeptide-binding Protein, Domain 3"/>
    <property type="match status" value="1"/>
</dbReference>
<gene>
    <name evidence="4" type="primary">oppA</name>
    <name evidence="4" type="ORF">EELLY_v1c00670</name>
</gene>
<feature type="region of interest" description="Disordered" evidence="1">
    <location>
        <begin position="106"/>
        <end position="132"/>
    </location>
</feature>
<dbReference type="EMBL" id="PHND01000001">
    <property type="protein sequence ID" value="PPE04392.1"/>
    <property type="molecule type" value="Genomic_DNA"/>
</dbReference>
<keyword evidence="2" id="KW-0732">Signal</keyword>
<dbReference type="InterPro" id="IPR000914">
    <property type="entry name" value="SBP_5_dom"/>
</dbReference>
<sequence length="800" mass="89691">MNKLNNKTKYRGLALLLAAGFIASSASVAVVSCKTGISLEKVLERRRDTKTLTLTYQSPVEGWNTAHTQLAGDGEFLANLYAGALGIDEYGRTYGDVFESGYADSNGNSPYVGNPAPKKSESSEHESSQIVSDEQDVEFNASLWQYKIRSNAKWFDKTGRVLRNIKASDFENTAKYILNSSKGSDLSMLWESFILNATELSELFSAYVALPNENGISETEENKLIDAAWKKALEKVSKVGEVFYKLKNKEGQVVESKEPVKILKPGFGLHINEEEGTVKFELTKPSTYFETVLTYGCFSPIYDAHVDQLANSPIDAFSGAYLPKSIDGDDKTLVKNDNYHFAEKTSISTINWKYLAKPTSSKAREMFEAGEVDSFVVKQTDEAGWNKYVGEDSLNPKFTGVYSTDPVKDFSFGIYYNFANATGDSKAIAASKVLQLKETREFLATSINRSDFVKYYSEKFDTVDQKVSKNVRNIYTSPNFAINPSADLGDGEIGSKDYVEYVKEAVERLTNKKVKSKDLEEGHDPFLNNSISLSNQDQSELIAAINKHIKDNGIETKEGKVELIWALSPDNSVTNPYLVQMFDNFNKIEGNPLKIVAPVSNTHKDWTALQRSGKFDLASSGWGPDYADPYSYLATYKINGDYAAYHGFRRLTDDLGENGDKKLKTSATDSFMEIVNSYDTKVKKIDTNEGDTTDDRYNNFAEEEAKAIYIDFLFTPFYNRNQYKEYKVSYIKPYTYGHAIYGLSTARTFTQQKSSSIATKEEYDYQINQYKLVKEAIDTRPSTGKANNVLFKTPTKSTTV</sequence>
<accession>A0A8E2QVE0</accession>
<feature type="chain" id="PRO_5034058651" evidence="2">
    <location>
        <begin position="29"/>
        <end position="800"/>
    </location>
</feature>
<evidence type="ECO:0000313" key="5">
    <source>
        <dbReference type="Proteomes" id="UP000239010"/>
    </source>
</evidence>
<proteinExistence type="predicted"/>
<evidence type="ECO:0000256" key="1">
    <source>
        <dbReference type="SAM" id="MobiDB-lite"/>
    </source>
</evidence>
<evidence type="ECO:0000313" key="4">
    <source>
        <dbReference type="EMBL" id="PPE04392.1"/>
    </source>
</evidence>
<evidence type="ECO:0000259" key="3">
    <source>
        <dbReference type="Pfam" id="PF00496"/>
    </source>
</evidence>
<evidence type="ECO:0000256" key="2">
    <source>
        <dbReference type="SAM" id="SignalP"/>
    </source>
</evidence>
<name>A0A8E2QVE0_9MOLU</name>
<organism evidence="4 5">
    <name type="scientific">Entomoplasma ellychniae</name>
    <dbReference type="NCBI Taxonomy" id="2114"/>
    <lineage>
        <taxon>Bacteria</taxon>
        <taxon>Bacillati</taxon>
        <taxon>Mycoplasmatota</taxon>
        <taxon>Mollicutes</taxon>
        <taxon>Entomoplasmatales</taxon>
        <taxon>Entomoplasmataceae</taxon>
        <taxon>Entomoplasma</taxon>
    </lineage>
</organism>
<dbReference type="PROSITE" id="PS51257">
    <property type="entry name" value="PROKAR_LIPOPROTEIN"/>
    <property type="match status" value="1"/>
</dbReference>
<protein>
    <submittedName>
        <fullName evidence="4">Oligopeptide ABC transporter substrate-binding protein</fullName>
    </submittedName>
</protein>
<keyword evidence="5" id="KW-1185">Reference proteome</keyword>
<dbReference type="RefSeq" id="WP_104205544.1">
    <property type="nucleotide sequence ID" value="NZ_PHND01000001.1"/>
</dbReference>
<feature type="compositionally biased region" description="Basic and acidic residues" evidence="1">
    <location>
        <begin position="118"/>
        <end position="127"/>
    </location>
</feature>
<reference evidence="4 5" key="1">
    <citation type="submission" date="2017-11" db="EMBL/GenBank/DDBJ databases">
        <title>Genome sequence of Entomoplasma ellychniae ELCN-1 (ATCC 43707).</title>
        <authorList>
            <person name="Lo W.-S."/>
            <person name="Gasparich G.E."/>
            <person name="Kuo C.-H."/>
        </authorList>
    </citation>
    <scope>NUCLEOTIDE SEQUENCE [LARGE SCALE GENOMIC DNA]</scope>
    <source>
        <strain evidence="4 5">ELCN-1</strain>
    </source>
</reference>
<dbReference type="Pfam" id="PF00496">
    <property type="entry name" value="SBP_bac_5"/>
    <property type="match status" value="1"/>
</dbReference>
<dbReference type="Proteomes" id="UP000239010">
    <property type="component" value="Unassembled WGS sequence"/>
</dbReference>